<dbReference type="AlphaFoldDB" id="A0A4V2DD22"/>
<organism evidence="2 3">
    <name type="scientific">Sphingomonas populi</name>
    <dbReference type="NCBI Taxonomy" id="2484750"/>
    <lineage>
        <taxon>Bacteria</taxon>
        <taxon>Pseudomonadati</taxon>
        <taxon>Pseudomonadota</taxon>
        <taxon>Alphaproteobacteria</taxon>
        <taxon>Sphingomonadales</taxon>
        <taxon>Sphingomonadaceae</taxon>
        <taxon>Sphingomonas</taxon>
    </lineage>
</organism>
<dbReference type="RefSeq" id="WP_130159047.1">
    <property type="nucleotide sequence ID" value="NZ_SGIS01000025.1"/>
</dbReference>
<feature type="region of interest" description="Disordered" evidence="1">
    <location>
        <begin position="1"/>
        <end position="34"/>
    </location>
</feature>
<dbReference type="EMBL" id="SGIS01000025">
    <property type="protein sequence ID" value="RZF63478.1"/>
    <property type="molecule type" value="Genomic_DNA"/>
</dbReference>
<sequence length="94" mass="10881">MNTERKPIDFGGLDDFDTRPKATPQTPETKVAERKAVDQMAGFPSRERSDEGQINIRAQEQVLNRFREMAKKERYKLGAFLEIMMDVYEQRNGG</sequence>
<evidence type="ECO:0000256" key="1">
    <source>
        <dbReference type="SAM" id="MobiDB-lite"/>
    </source>
</evidence>
<keyword evidence="3" id="KW-1185">Reference proteome</keyword>
<gene>
    <name evidence="2" type="ORF">EWE75_15640</name>
</gene>
<protein>
    <submittedName>
        <fullName evidence="2">Uncharacterized protein</fullName>
    </submittedName>
</protein>
<evidence type="ECO:0000313" key="2">
    <source>
        <dbReference type="EMBL" id="RZF63478.1"/>
    </source>
</evidence>
<dbReference type="Proteomes" id="UP000292085">
    <property type="component" value="Unassembled WGS sequence"/>
</dbReference>
<evidence type="ECO:0000313" key="3">
    <source>
        <dbReference type="Proteomes" id="UP000292085"/>
    </source>
</evidence>
<reference evidence="2 3" key="1">
    <citation type="submission" date="2019-02" db="EMBL/GenBank/DDBJ databases">
        <authorList>
            <person name="Li Y."/>
        </authorList>
    </citation>
    <scope>NUCLEOTIDE SEQUENCE [LARGE SCALE GENOMIC DNA]</scope>
    <source>
        <strain evidence="2 3">3-7</strain>
    </source>
</reference>
<comment type="caution">
    <text evidence="2">The sequence shown here is derived from an EMBL/GenBank/DDBJ whole genome shotgun (WGS) entry which is preliminary data.</text>
</comment>
<accession>A0A4V2DD22</accession>
<name>A0A4V2DD22_9SPHN</name>
<dbReference type="OrthoDB" id="7925850at2"/>
<proteinExistence type="predicted"/>